<reference evidence="8 9" key="1">
    <citation type="submission" date="2006-02" db="EMBL/GenBank/DDBJ databases">
        <authorList>
            <person name="Waterbury J."/>
            <person name="Ferriera S."/>
            <person name="Johnson J."/>
            <person name="Kravitz S."/>
            <person name="Halpern A."/>
            <person name="Remington K."/>
            <person name="Beeson K."/>
            <person name="Tran B."/>
            <person name="Rogers Y.-H."/>
            <person name="Friedman R."/>
            <person name="Venter J.C."/>
        </authorList>
    </citation>
    <scope>NUCLEOTIDE SEQUENCE [LARGE SCALE GENOMIC DNA]</scope>
    <source>
        <strain evidence="8 9">Nb-231</strain>
    </source>
</reference>
<keyword evidence="8" id="KW-0966">Cell projection</keyword>
<keyword evidence="8" id="KW-0282">Flagellum</keyword>
<dbReference type="STRING" id="314278.NB231_05315"/>
<evidence type="ECO:0000256" key="3">
    <source>
        <dbReference type="ARBA" id="ARBA00014376"/>
    </source>
</evidence>
<protein>
    <recommendedName>
        <fullName evidence="3 6">Flagellar basal body rod protein FlgB</fullName>
    </recommendedName>
</protein>
<dbReference type="PANTHER" id="PTHR30435">
    <property type="entry name" value="FLAGELLAR PROTEIN"/>
    <property type="match status" value="1"/>
</dbReference>
<evidence type="ECO:0000256" key="1">
    <source>
        <dbReference type="ARBA" id="ARBA00004117"/>
    </source>
</evidence>
<dbReference type="InterPro" id="IPR001444">
    <property type="entry name" value="Flag_bb_rod_N"/>
</dbReference>
<dbReference type="eggNOG" id="COG1815">
    <property type="taxonomic scope" value="Bacteria"/>
</dbReference>
<dbReference type="Proteomes" id="UP000003374">
    <property type="component" value="Unassembled WGS sequence"/>
</dbReference>
<sequence>MSISLDKVFGLPAQALELRAKRTQLLASNIANADTPHYKARDFDFSNVLHQARADNATVRTTHAHHIRPGGLSVGNSTIQYRVPANPSLDGNTVELDRERARFSQNTLEYQAALQFLGGRIRSLLGAIKGE</sequence>
<proteinExistence type="inferred from homology"/>
<comment type="function">
    <text evidence="5 6">Structural component of flagellum, the bacterial motility apparatus. Part of the rod structure of flagellar basal body.</text>
</comment>
<dbReference type="PANTHER" id="PTHR30435:SF12">
    <property type="entry name" value="FLAGELLAR BASAL BODY ROD PROTEIN FLGB"/>
    <property type="match status" value="1"/>
</dbReference>
<keyword evidence="9" id="KW-1185">Reference proteome</keyword>
<dbReference type="HOGENOM" id="CLU_125463_1_0_6"/>
<dbReference type="GO" id="GO:0030694">
    <property type="term" value="C:bacterial-type flagellum basal body, rod"/>
    <property type="evidence" value="ECO:0007669"/>
    <property type="project" value="InterPro"/>
</dbReference>
<dbReference type="Pfam" id="PF00460">
    <property type="entry name" value="Flg_bb_rod"/>
    <property type="match status" value="1"/>
</dbReference>
<dbReference type="AlphaFoldDB" id="A4BQE7"/>
<accession>A4BQE7</accession>
<evidence type="ECO:0000259" key="7">
    <source>
        <dbReference type="Pfam" id="PF00460"/>
    </source>
</evidence>
<dbReference type="EMBL" id="AAOF01000004">
    <property type="protein sequence ID" value="EAR22302.1"/>
    <property type="molecule type" value="Genomic_DNA"/>
</dbReference>
<evidence type="ECO:0000313" key="9">
    <source>
        <dbReference type="Proteomes" id="UP000003374"/>
    </source>
</evidence>
<dbReference type="InterPro" id="IPR019776">
    <property type="entry name" value="Flagellar_basal_body_rod_CS"/>
</dbReference>
<comment type="subcellular location">
    <subcellularLocation>
        <location evidence="1 6">Bacterial flagellum basal body</location>
    </subcellularLocation>
</comment>
<keyword evidence="4 6" id="KW-0975">Bacterial flagellum</keyword>
<dbReference type="PIRSF" id="PIRSF002889">
    <property type="entry name" value="Rod_FlgB"/>
    <property type="match status" value="1"/>
</dbReference>
<dbReference type="GO" id="GO:0071978">
    <property type="term" value="P:bacterial-type flagellum-dependent swarming motility"/>
    <property type="evidence" value="ECO:0007669"/>
    <property type="project" value="TreeGrafter"/>
</dbReference>
<keyword evidence="8" id="KW-0969">Cilium</keyword>
<dbReference type="RefSeq" id="WP_005000337.1">
    <property type="nucleotide sequence ID" value="NZ_CH672427.1"/>
</dbReference>
<dbReference type="OrthoDB" id="9788334at2"/>
<evidence type="ECO:0000256" key="4">
    <source>
        <dbReference type="ARBA" id="ARBA00023143"/>
    </source>
</evidence>
<evidence type="ECO:0000313" key="8">
    <source>
        <dbReference type="EMBL" id="EAR22302.1"/>
    </source>
</evidence>
<comment type="subunit">
    <text evidence="6">The basal body constitutes a major portion of the flagellar organelle and consists of a number of rings mounted on a central rod.</text>
</comment>
<gene>
    <name evidence="8" type="ORF">NB231_05315</name>
</gene>
<feature type="domain" description="Flagellar basal body rod protein N-terminal" evidence="7">
    <location>
        <begin position="15"/>
        <end position="39"/>
    </location>
</feature>
<dbReference type="PROSITE" id="PS00588">
    <property type="entry name" value="FLAGELLA_BB_ROD"/>
    <property type="match status" value="1"/>
</dbReference>
<evidence type="ECO:0000256" key="6">
    <source>
        <dbReference type="PIRNR" id="PIRNR002889"/>
    </source>
</evidence>
<organism evidence="8 9">
    <name type="scientific">Nitrococcus mobilis Nb-231</name>
    <dbReference type="NCBI Taxonomy" id="314278"/>
    <lineage>
        <taxon>Bacteria</taxon>
        <taxon>Pseudomonadati</taxon>
        <taxon>Pseudomonadota</taxon>
        <taxon>Gammaproteobacteria</taxon>
        <taxon>Chromatiales</taxon>
        <taxon>Ectothiorhodospiraceae</taxon>
        <taxon>Nitrococcus</taxon>
    </lineage>
</organism>
<evidence type="ECO:0000256" key="2">
    <source>
        <dbReference type="ARBA" id="ARBA00009677"/>
    </source>
</evidence>
<comment type="similarity">
    <text evidence="2 6">Belongs to the flagella basal body rod proteins family.</text>
</comment>
<dbReference type="NCBIfam" id="TIGR01396">
    <property type="entry name" value="FlgB"/>
    <property type="match status" value="1"/>
</dbReference>
<evidence type="ECO:0000256" key="5">
    <source>
        <dbReference type="ARBA" id="ARBA00024934"/>
    </source>
</evidence>
<name>A4BQE7_9GAMM</name>
<comment type="caution">
    <text evidence="8">The sequence shown here is derived from an EMBL/GenBank/DDBJ whole genome shotgun (WGS) entry which is preliminary data.</text>
</comment>
<dbReference type="InterPro" id="IPR006300">
    <property type="entry name" value="FlgB"/>
</dbReference>